<proteinExistence type="predicted"/>
<evidence type="ECO:0008006" key="3">
    <source>
        <dbReference type="Google" id="ProtNLM"/>
    </source>
</evidence>
<protein>
    <recommendedName>
        <fullName evidence="3">Pentatricopeptide repeat-containing protein</fullName>
    </recommendedName>
</protein>
<name>A0A813FRK9_POLGL</name>
<dbReference type="AlphaFoldDB" id="A0A813FRK9"/>
<evidence type="ECO:0000313" key="2">
    <source>
        <dbReference type="Proteomes" id="UP000654075"/>
    </source>
</evidence>
<accession>A0A813FRK9</accession>
<evidence type="ECO:0000313" key="1">
    <source>
        <dbReference type="EMBL" id="CAE8613009.1"/>
    </source>
</evidence>
<feature type="non-terminal residue" evidence="1">
    <location>
        <position position="107"/>
    </location>
</feature>
<dbReference type="Gene3D" id="1.25.40.10">
    <property type="entry name" value="Tetratricopeptide repeat domain"/>
    <property type="match status" value="1"/>
</dbReference>
<comment type="caution">
    <text evidence="1">The sequence shown here is derived from an EMBL/GenBank/DDBJ whole genome shotgun (WGS) entry which is preliminary data.</text>
</comment>
<organism evidence="1 2">
    <name type="scientific">Polarella glacialis</name>
    <name type="common">Dinoflagellate</name>
    <dbReference type="NCBI Taxonomy" id="89957"/>
    <lineage>
        <taxon>Eukaryota</taxon>
        <taxon>Sar</taxon>
        <taxon>Alveolata</taxon>
        <taxon>Dinophyceae</taxon>
        <taxon>Suessiales</taxon>
        <taxon>Suessiaceae</taxon>
        <taxon>Polarella</taxon>
    </lineage>
</organism>
<reference evidence="1" key="1">
    <citation type="submission" date="2021-02" db="EMBL/GenBank/DDBJ databases">
        <authorList>
            <person name="Dougan E. K."/>
            <person name="Rhodes N."/>
            <person name="Thang M."/>
            <person name="Chan C."/>
        </authorList>
    </citation>
    <scope>NUCLEOTIDE SEQUENCE</scope>
</reference>
<dbReference type="Proteomes" id="UP000654075">
    <property type="component" value="Unassembled WGS sequence"/>
</dbReference>
<sequence>MRSNRKSTAGARWQLACLVFSRARAVHWPPSTLTYDAAILACSRQRQWREALGLMRTMSQTSGPTATAYESVICASDKAGSVPTAAMLLSELGLFMPDHLVLLEEKK</sequence>
<gene>
    <name evidence="1" type="ORF">PGLA1383_LOCUS30790</name>
</gene>
<keyword evidence="2" id="KW-1185">Reference proteome</keyword>
<dbReference type="InterPro" id="IPR011990">
    <property type="entry name" value="TPR-like_helical_dom_sf"/>
</dbReference>
<dbReference type="EMBL" id="CAJNNV010025190">
    <property type="protein sequence ID" value="CAE8613009.1"/>
    <property type="molecule type" value="Genomic_DNA"/>
</dbReference>